<reference evidence="4 5" key="1">
    <citation type="submission" date="2024-06" db="EMBL/GenBank/DDBJ databases">
        <title>Genomic Encyclopedia of Type Strains, Phase IV (KMG-IV): sequencing the most valuable type-strain genomes for metagenomic binning, comparative biology and taxonomic classification.</title>
        <authorList>
            <person name="Goeker M."/>
        </authorList>
    </citation>
    <scope>NUCLEOTIDE SEQUENCE [LARGE SCALE GENOMIC DNA]</scope>
    <source>
        <strain evidence="4 5">DSM 17809</strain>
    </source>
</reference>
<comment type="similarity">
    <text evidence="1">Belongs to the GST superfamily.</text>
</comment>
<dbReference type="InterPro" id="IPR004045">
    <property type="entry name" value="Glutathione_S-Trfase_N"/>
</dbReference>
<feature type="domain" description="GST C-terminal" evidence="3">
    <location>
        <begin position="87"/>
        <end position="208"/>
    </location>
</feature>
<dbReference type="PROSITE" id="PS50405">
    <property type="entry name" value="GST_CTER"/>
    <property type="match status" value="1"/>
</dbReference>
<dbReference type="EC" id="2.5.1.18" evidence="4"/>
<evidence type="ECO:0000256" key="1">
    <source>
        <dbReference type="RuleBase" id="RU003494"/>
    </source>
</evidence>
<proteinExistence type="inferred from homology"/>
<dbReference type="EMBL" id="JBEPLU010000001">
    <property type="protein sequence ID" value="MET3525569.1"/>
    <property type="molecule type" value="Genomic_DNA"/>
</dbReference>
<dbReference type="Pfam" id="PF02798">
    <property type="entry name" value="GST_N"/>
    <property type="match status" value="1"/>
</dbReference>
<dbReference type="Proteomes" id="UP001549110">
    <property type="component" value="Unassembled WGS sequence"/>
</dbReference>
<dbReference type="InterPro" id="IPR004046">
    <property type="entry name" value="GST_C"/>
</dbReference>
<dbReference type="PANTHER" id="PTHR44051:SF9">
    <property type="entry name" value="GLUTATHIONE S-TRANSFERASE 1"/>
    <property type="match status" value="1"/>
</dbReference>
<dbReference type="Gene3D" id="1.20.1050.10">
    <property type="match status" value="1"/>
</dbReference>
<keyword evidence="5" id="KW-1185">Reference proteome</keyword>
<dbReference type="InterPro" id="IPR010987">
    <property type="entry name" value="Glutathione-S-Trfase_C-like"/>
</dbReference>
<evidence type="ECO:0000313" key="4">
    <source>
        <dbReference type="EMBL" id="MET3525569.1"/>
    </source>
</evidence>
<dbReference type="InterPro" id="IPR040079">
    <property type="entry name" value="Glutathione_S-Trfase"/>
</dbReference>
<dbReference type="PANTHER" id="PTHR44051">
    <property type="entry name" value="GLUTATHIONE S-TRANSFERASE-RELATED"/>
    <property type="match status" value="1"/>
</dbReference>
<dbReference type="InterPro" id="IPR036249">
    <property type="entry name" value="Thioredoxin-like_sf"/>
</dbReference>
<name>A0ABV2EEW9_9CAUL</name>
<dbReference type="SFLD" id="SFLDG01150">
    <property type="entry name" value="Main.1:_Beta-like"/>
    <property type="match status" value="1"/>
</dbReference>
<organism evidence="4 5">
    <name type="scientific">Phenylobacterium koreense</name>
    <dbReference type="NCBI Taxonomy" id="266125"/>
    <lineage>
        <taxon>Bacteria</taxon>
        <taxon>Pseudomonadati</taxon>
        <taxon>Pseudomonadota</taxon>
        <taxon>Alphaproteobacteria</taxon>
        <taxon>Caulobacterales</taxon>
        <taxon>Caulobacteraceae</taxon>
        <taxon>Phenylobacterium</taxon>
    </lineage>
</organism>
<dbReference type="SUPFAM" id="SSF47616">
    <property type="entry name" value="GST C-terminal domain-like"/>
    <property type="match status" value="1"/>
</dbReference>
<dbReference type="CDD" id="cd03046">
    <property type="entry name" value="GST_N_GTT1_like"/>
    <property type="match status" value="1"/>
</dbReference>
<dbReference type="SFLD" id="SFLDS00019">
    <property type="entry name" value="Glutathione_Transferase_(cytos"/>
    <property type="match status" value="1"/>
</dbReference>
<sequence length="208" mass="23248">MIVVHHLNESRSQRILWLLEELQAPYEIVFYQRDARTGLAPVELREIHPLGKSPVITEGDRVIAESGAIIDYIIRRHGEGRLQPDPSSELYDEYVQWLHYAEGSAILPLVMKTLTLRVGKVLAPLGRQADSEVALHLGFINEKLAGRDFLLGDELTAADVQMSFVGELAGAVIDRGAYPNIEAWRRRFQARPAYQAALARGGPSRLAQ</sequence>
<dbReference type="Gene3D" id="3.40.30.10">
    <property type="entry name" value="Glutaredoxin"/>
    <property type="match status" value="1"/>
</dbReference>
<dbReference type="Pfam" id="PF00043">
    <property type="entry name" value="GST_C"/>
    <property type="match status" value="1"/>
</dbReference>
<keyword evidence="4" id="KW-0808">Transferase</keyword>
<dbReference type="RefSeq" id="WP_331928801.1">
    <property type="nucleotide sequence ID" value="NZ_JBEPLU010000001.1"/>
</dbReference>
<dbReference type="SFLD" id="SFLDG00358">
    <property type="entry name" value="Main_(cytGST)"/>
    <property type="match status" value="1"/>
</dbReference>
<dbReference type="PROSITE" id="PS50404">
    <property type="entry name" value="GST_NTER"/>
    <property type="match status" value="1"/>
</dbReference>
<evidence type="ECO:0000259" key="2">
    <source>
        <dbReference type="PROSITE" id="PS50404"/>
    </source>
</evidence>
<dbReference type="SUPFAM" id="SSF52833">
    <property type="entry name" value="Thioredoxin-like"/>
    <property type="match status" value="1"/>
</dbReference>
<gene>
    <name evidence="4" type="ORF">ABID41_000664</name>
</gene>
<evidence type="ECO:0000313" key="5">
    <source>
        <dbReference type="Proteomes" id="UP001549110"/>
    </source>
</evidence>
<dbReference type="GO" id="GO:0004364">
    <property type="term" value="F:glutathione transferase activity"/>
    <property type="evidence" value="ECO:0007669"/>
    <property type="project" value="UniProtKB-EC"/>
</dbReference>
<protein>
    <submittedName>
        <fullName evidence="4">Glutathione S-transferase</fullName>
        <ecNumber evidence="4">2.5.1.18</ecNumber>
    </submittedName>
</protein>
<evidence type="ECO:0000259" key="3">
    <source>
        <dbReference type="PROSITE" id="PS50405"/>
    </source>
</evidence>
<dbReference type="InterPro" id="IPR036282">
    <property type="entry name" value="Glutathione-S-Trfase_C_sf"/>
</dbReference>
<comment type="caution">
    <text evidence="4">The sequence shown here is derived from an EMBL/GenBank/DDBJ whole genome shotgun (WGS) entry which is preliminary data.</text>
</comment>
<feature type="domain" description="GST N-terminal" evidence="2">
    <location>
        <begin position="1"/>
        <end position="81"/>
    </location>
</feature>
<accession>A0ABV2EEW9</accession>